<dbReference type="WBParaSite" id="L893_g5886.t1">
    <property type="protein sequence ID" value="L893_g5886.t1"/>
    <property type="gene ID" value="L893_g5886"/>
</dbReference>
<organism evidence="1 2">
    <name type="scientific">Steinernema glaseri</name>
    <dbReference type="NCBI Taxonomy" id="37863"/>
    <lineage>
        <taxon>Eukaryota</taxon>
        <taxon>Metazoa</taxon>
        <taxon>Ecdysozoa</taxon>
        <taxon>Nematoda</taxon>
        <taxon>Chromadorea</taxon>
        <taxon>Rhabditida</taxon>
        <taxon>Tylenchina</taxon>
        <taxon>Panagrolaimomorpha</taxon>
        <taxon>Strongyloidoidea</taxon>
        <taxon>Steinernematidae</taxon>
        <taxon>Steinernema</taxon>
    </lineage>
</organism>
<dbReference type="Proteomes" id="UP000095287">
    <property type="component" value="Unplaced"/>
</dbReference>
<sequence length="138" mass="16107">MAPIREPLITFIRMDSIREPLLEELKGMALKHLQEWNARPSNHKVTESFSAGDLLNHEETLETMMICKAMADKAKLKFKSKQCNEDFIYRVLCTELVERAITQQWDCKYQLTGKVFLEEAVARSLVIPRKCDICHRDH</sequence>
<evidence type="ECO:0000313" key="1">
    <source>
        <dbReference type="Proteomes" id="UP000095287"/>
    </source>
</evidence>
<proteinExistence type="predicted"/>
<protein>
    <submittedName>
        <fullName evidence="2">Piwi domain-containing protein</fullName>
    </submittedName>
</protein>
<keyword evidence="1" id="KW-1185">Reference proteome</keyword>
<accession>A0A1I8AHS7</accession>
<dbReference type="AlphaFoldDB" id="A0A1I8AHS7"/>
<evidence type="ECO:0000313" key="2">
    <source>
        <dbReference type="WBParaSite" id="L893_g5886.t1"/>
    </source>
</evidence>
<reference evidence="2" key="1">
    <citation type="submission" date="2016-11" db="UniProtKB">
        <authorList>
            <consortium name="WormBaseParasite"/>
        </authorList>
    </citation>
    <scope>IDENTIFICATION</scope>
</reference>
<name>A0A1I8AHS7_9BILA</name>